<proteinExistence type="predicted"/>
<name>A0A699SNA3_TANCI</name>
<organism evidence="1">
    <name type="scientific">Tanacetum cinerariifolium</name>
    <name type="common">Dalmatian daisy</name>
    <name type="synonym">Chrysanthemum cinerariifolium</name>
    <dbReference type="NCBI Taxonomy" id="118510"/>
    <lineage>
        <taxon>Eukaryota</taxon>
        <taxon>Viridiplantae</taxon>
        <taxon>Streptophyta</taxon>
        <taxon>Embryophyta</taxon>
        <taxon>Tracheophyta</taxon>
        <taxon>Spermatophyta</taxon>
        <taxon>Magnoliopsida</taxon>
        <taxon>eudicotyledons</taxon>
        <taxon>Gunneridae</taxon>
        <taxon>Pentapetalae</taxon>
        <taxon>asterids</taxon>
        <taxon>campanulids</taxon>
        <taxon>Asterales</taxon>
        <taxon>Asteraceae</taxon>
        <taxon>Asteroideae</taxon>
        <taxon>Anthemideae</taxon>
        <taxon>Anthemidinae</taxon>
        <taxon>Tanacetum</taxon>
    </lineage>
</organism>
<protein>
    <submittedName>
        <fullName evidence="1">Uncharacterized protein</fullName>
    </submittedName>
</protein>
<evidence type="ECO:0000313" key="1">
    <source>
        <dbReference type="EMBL" id="GFC99286.1"/>
    </source>
</evidence>
<feature type="non-terminal residue" evidence="1">
    <location>
        <position position="1"/>
    </location>
</feature>
<dbReference type="EMBL" id="BKCJ011177435">
    <property type="protein sequence ID" value="GFC99286.1"/>
    <property type="molecule type" value="Genomic_DNA"/>
</dbReference>
<gene>
    <name evidence="1" type="ORF">Tci_871256</name>
</gene>
<sequence length="219" mass="24472">RVKKLERLNKVKSSKLRRLKKVGTSQHIESSEDLENVLNQERINVDIDEGIELVVDQEKDAEIEGRQADTQAKIYNIDLDHSFKVLSMQEDDAEVQEAVEIVTTTNLMTEVVTAATTQVVPAAKPTVIAVSTHISAAKPAAKPKVLKIVPAAPSVSTRKRKGVIIRDPEEELHDDTPAETLYVKDKGKGILVEDPKPMNKKDQIEMDAEYARKLQEEEE</sequence>
<feature type="non-terminal residue" evidence="1">
    <location>
        <position position="219"/>
    </location>
</feature>
<dbReference type="AlphaFoldDB" id="A0A699SNA3"/>
<accession>A0A699SNA3</accession>
<comment type="caution">
    <text evidence="1">The sequence shown here is derived from an EMBL/GenBank/DDBJ whole genome shotgun (WGS) entry which is preliminary data.</text>
</comment>
<reference evidence="1" key="1">
    <citation type="journal article" date="2019" name="Sci. Rep.">
        <title>Draft genome of Tanacetum cinerariifolium, the natural source of mosquito coil.</title>
        <authorList>
            <person name="Yamashiro T."/>
            <person name="Shiraishi A."/>
            <person name="Satake H."/>
            <person name="Nakayama K."/>
        </authorList>
    </citation>
    <scope>NUCLEOTIDE SEQUENCE</scope>
</reference>